<dbReference type="EMBL" id="JH992999">
    <property type="protein sequence ID" value="EKX45472.1"/>
    <property type="molecule type" value="Genomic_DNA"/>
</dbReference>
<accession>L1JAY1</accession>
<evidence type="ECO:0000313" key="11">
    <source>
        <dbReference type="EMBL" id="EKX45472.1"/>
    </source>
</evidence>
<dbReference type="PANTHER" id="PTHR44366:SF1">
    <property type="entry name" value="UDP-N-ACETYLGLUCOSAMINE--PEPTIDE N-ACETYLGLUCOSAMINYLTRANSFERASE 110 KDA SUBUNIT"/>
    <property type="match status" value="1"/>
</dbReference>
<dbReference type="InterPro" id="IPR019734">
    <property type="entry name" value="TPR_rpt"/>
</dbReference>
<dbReference type="HOGENOM" id="CLU_352145_0_0_1"/>
<proteinExistence type="inferred from homology"/>
<gene>
    <name evidence="11" type="ORF">GUITHDRAFT_108736</name>
</gene>
<dbReference type="PROSITE" id="PS50293">
    <property type="entry name" value="TPR_REGION"/>
    <property type="match status" value="1"/>
</dbReference>
<name>L1JAY1_GUITC</name>
<dbReference type="Gene3D" id="3.40.50.11380">
    <property type="match status" value="1"/>
</dbReference>
<dbReference type="OrthoDB" id="9991317at2759"/>
<keyword evidence="7 8" id="KW-0802">TPR repeat</keyword>
<reference evidence="11 13" key="1">
    <citation type="journal article" date="2012" name="Nature">
        <title>Algal genomes reveal evolutionary mosaicism and the fate of nucleomorphs.</title>
        <authorList>
            <consortium name="DOE Joint Genome Institute"/>
            <person name="Curtis B.A."/>
            <person name="Tanifuji G."/>
            <person name="Burki F."/>
            <person name="Gruber A."/>
            <person name="Irimia M."/>
            <person name="Maruyama S."/>
            <person name="Arias M.C."/>
            <person name="Ball S.G."/>
            <person name="Gile G.H."/>
            <person name="Hirakawa Y."/>
            <person name="Hopkins J.F."/>
            <person name="Kuo A."/>
            <person name="Rensing S.A."/>
            <person name="Schmutz J."/>
            <person name="Symeonidi A."/>
            <person name="Elias M."/>
            <person name="Eveleigh R.J."/>
            <person name="Herman E.K."/>
            <person name="Klute M.J."/>
            <person name="Nakayama T."/>
            <person name="Obornik M."/>
            <person name="Reyes-Prieto A."/>
            <person name="Armbrust E.V."/>
            <person name="Aves S.J."/>
            <person name="Beiko R.G."/>
            <person name="Coutinho P."/>
            <person name="Dacks J.B."/>
            <person name="Durnford D.G."/>
            <person name="Fast N.M."/>
            <person name="Green B.R."/>
            <person name="Grisdale C.J."/>
            <person name="Hempel F."/>
            <person name="Henrissat B."/>
            <person name="Hoppner M.P."/>
            <person name="Ishida K."/>
            <person name="Kim E."/>
            <person name="Koreny L."/>
            <person name="Kroth P.G."/>
            <person name="Liu Y."/>
            <person name="Malik S.B."/>
            <person name="Maier U.G."/>
            <person name="McRose D."/>
            <person name="Mock T."/>
            <person name="Neilson J.A."/>
            <person name="Onodera N.T."/>
            <person name="Poole A.M."/>
            <person name="Pritham E.J."/>
            <person name="Richards T.A."/>
            <person name="Rocap G."/>
            <person name="Roy S.W."/>
            <person name="Sarai C."/>
            <person name="Schaack S."/>
            <person name="Shirato S."/>
            <person name="Slamovits C.H."/>
            <person name="Spencer D.F."/>
            <person name="Suzuki S."/>
            <person name="Worden A.Z."/>
            <person name="Zauner S."/>
            <person name="Barry K."/>
            <person name="Bell C."/>
            <person name="Bharti A.K."/>
            <person name="Crow J.A."/>
            <person name="Grimwood J."/>
            <person name="Kramer R."/>
            <person name="Lindquist E."/>
            <person name="Lucas S."/>
            <person name="Salamov A."/>
            <person name="McFadden G.I."/>
            <person name="Lane C.E."/>
            <person name="Keeling P.J."/>
            <person name="Gray M.W."/>
            <person name="Grigoriev I.V."/>
            <person name="Archibald J.M."/>
        </authorList>
    </citation>
    <scope>NUCLEOTIDE SEQUENCE</scope>
    <source>
        <strain evidence="11 13">CCMP2712</strain>
    </source>
</reference>
<keyword evidence="5" id="KW-0808">Transferase</keyword>
<dbReference type="PROSITE" id="PS50005">
    <property type="entry name" value="TPR"/>
    <property type="match status" value="2"/>
</dbReference>
<evidence type="ECO:0000259" key="10">
    <source>
        <dbReference type="Pfam" id="PF13844"/>
    </source>
</evidence>
<dbReference type="Gene3D" id="1.25.40.10">
    <property type="entry name" value="Tetratricopeptide repeat domain"/>
    <property type="match status" value="3"/>
</dbReference>
<dbReference type="RefSeq" id="XP_005832452.1">
    <property type="nucleotide sequence ID" value="XM_005832395.1"/>
</dbReference>
<feature type="signal peptide" evidence="9">
    <location>
        <begin position="1"/>
        <end position="28"/>
    </location>
</feature>
<evidence type="ECO:0000256" key="4">
    <source>
        <dbReference type="ARBA" id="ARBA00022676"/>
    </source>
</evidence>
<dbReference type="eggNOG" id="KOG4626">
    <property type="taxonomic scope" value="Eukaryota"/>
</dbReference>
<sequence>MMVDAMKVLVLMMLVVAVGGGAKRGGQGEDTLCGDCRDLEVLVAKMSGDEIERKAAEHHGKGSIRGAGRVLCGGFCSGTLLGGRWGGAASNLGVVMKEEGLLNLAERCYILASRLDPAGPTHAYRRGNVRMAMQDLETARKAFLRATRLLPGYGDAYNNLGNCLMSMSRFEEAGASYGYAIRANPKEANYYVNMGGISARKNLTAGIQYLEQGLALNPFFPEAYNNLANFKRDVGDLEGAVEAYKNALKLMPDSGDIMVNMASAKAYLCDWRNRKSFLKRIIEVSRKELRDGKKLSLSTFYANIFGVDLELLKKVAEYHSNSAFSSVRYLLPLKPWFTADVREGGIRLGILSSDLTNHIVGHGIAALLPLMQERGATVLCYALSSDDGSHPRRQIEQYSKLTDIRDWSTEAAARHINADKLHVLLDLNGQTKGNRIEILSLRPAAVQVLFHGYAGTSGANFIDLFVADRILVPPEFSGFMTEKLMLFPPAFSFFLVEDYGRLDDREHEEDGEYAARSVGKELGIGPSYFRYASFNSLYKLTPSVFGAWMKILSQVDSSILWLLKFPSSAEKRLRKEAKARGVDDKRLVFTDLYPRAEHLQKKSGASLFLDTLVYNAHSSAADSLASGVPVLSMAGSGIVNRVAASLLICTAERGAELAKGWRRRLVQRRWETKFLDRGGWADRFLSLLRLSVDRKMGGPNDSRAHVIAAR</sequence>
<dbReference type="AlphaFoldDB" id="L1JAY1"/>
<dbReference type="OMA" id="YHEHATA"/>
<organism evidence="11">
    <name type="scientific">Guillardia theta (strain CCMP2712)</name>
    <name type="common">Cryptophyte</name>
    <dbReference type="NCBI Taxonomy" id="905079"/>
    <lineage>
        <taxon>Eukaryota</taxon>
        <taxon>Cryptophyceae</taxon>
        <taxon>Pyrenomonadales</taxon>
        <taxon>Geminigeraceae</taxon>
        <taxon>Guillardia</taxon>
    </lineage>
</organism>
<reference evidence="13" key="2">
    <citation type="submission" date="2012-11" db="EMBL/GenBank/DDBJ databases">
        <authorList>
            <person name="Kuo A."/>
            <person name="Curtis B.A."/>
            <person name="Tanifuji G."/>
            <person name="Burki F."/>
            <person name="Gruber A."/>
            <person name="Irimia M."/>
            <person name="Maruyama S."/>
            <person name="Arias M.C."/>
            <person name="Ball S.G."/>
            <person name="Gile G.H."/>
            <person name="Hirakawa Y."/>
            <person name="Hopkins J.F."/>
            <person name="Rensing S.A."/>
            <person name="Schmutz J."/>
            <person name="Symeonidi A."/>
            <person name="Elias M."/>
            <person name="Eveleigh R.J."/>
            <person name="Herman E.K."/>
            <person name="Klute M.J."/>
            <person name="Nakayama T."/>
            <person name="Obornik M."/>
            <person name="Reyes-Prieto A."/>
            <person name="Armbrust E.V."/>
            <person name="Aves S.J."/>
            <person name="Beiko R.G."/>
            <person name="Coutinho P."/>
            <person name="Dacks J.B."/>
            <person name="Durnford D.G."/>
            <person name="Fast N.M."/>
            <person name="Green B.R."/>
            <person name="Grisdale C."/>
            <person name="Hempe F."/>
            <person name="Henrissat B."/>
            <person name="Hoppner M.P."/>
            <person name="Ishida K.-I."/>
            <person name="Kim E."/>
            <person name="Koreny L."/>
            <person name="Kroth P.G."/>
            <person name="Liu Y."/>
            <person name="Malik S.-B."/>
            <person name="Maier U.G."/>
            <person name="McRose D."/>
            <person name="Mock T."/>
            <person name="Neilson J.A."/>
            <person name="Onodera N.T."/>
            <person name="Poole A.M."/>
            <person name="Pritham E.J."/>
            <person name="Richards T.A."/>
            <person name="Rocap G."/>
            <person name="Roy S.W."/>
            <person name="Sarai C."/>
            <person name="Schaack S."/>
            <person name="Shirato S."/>
            <person name="Slamovits C.H."/>
            <person name="Spencer D.F."/>
            <person name="Suzuki S."/>
            <person name="Worden A.Z."/>
            <person name="Zauner S."/>
            <person name="Barry K."/>
            <person name="Bell C."/>
            <person name="Bharti A.K."/>
            <person name="Crow J.A."/>
            <person name="Grimwood J."/>
            <person name="Kramer R."/>
            <person name="Lindquist E."/>
            <person name="Lucas S."/>
            <person name="Salamov A."/>
            <person name="McFadden G.I."/>
            <person name="Lane C.E."/>
            <person name="Keeling P.J."/>
            <person name="Gray M.W."/>
            <person name="Grigoriev I.V."/>
            <person name="Archibald J.M."/>
        </authorList>
    </citation>
    <scope>NUCLEOTIDE SEQUENCE</scope>
    <source>
        <strain evidence="13">CCMP2712</strain>
    </source>
</reference>
<evidence type="ECO:0000256" key="5">
    <source>
        <dbReference type="ARBA" id="ARBA00022679"/>
    </source>
</evidence>
<reference evidence="12" key="3">
    <citation type="submission" date="2016-03" db="UniProtKB">
        <authorList>
            <consortium name="EnsemblProtists"/>
        </authorList>
    </citation>
    <scope>IDENTIFICATION</scope>
</reference>
<feature type="domain" description="O-GlcNAc transferase C-terminal" evidence="10">
    <location>
        <begin position="531"/>
        <end position="650"/>
    </location>
</feature>
<dbReference type="EC" id="2.4.1.255" evidence="3"/>
<dbReference type="GeneID" id="17302187"/>
<evidence type="ECO:0000256" key="9">
    <source>
        <dbReference type="SAM" id="SignalP"/>
    </source>
</evidence>
<feature type="repeat" description="TPR" evidence="8">
    <location>
        <begin position="154"/>
        <end position="187"/>
    </location>
</feature>
<feature type="domain" description="O-GlcNAc transferase C-terminal" evidence="10">
    <location>
        <begin position="268"/>
        <end position="491"/>
    </location>
</feature>
<feature type="chain" id="PRO_5008771112" description="protein O-GlcNAc transferase" evidence="9">
    <location>
        <begin position="29"/>
        <end position="710"/>
    </location>
</feature>
<comment type="similarity">
    <text evidence="2">Belongs to the glycosyltransferase 41 family. O-GlcNAc transferase subfamily.</text>
</comment>
<dbReference type="PANTHER" id="PTHR44366">
    <property type="entry name" value="UDP-N-ACETYLGLUCOSAMINE--PEPTIDE N-ACETYLGLUCOSAMINYLTRANSFERASE 110 KDA SUBUNIT"/>
    <property type="match status" value="1"/>
</dbReference>
<evidence type="ECO:0000256" key="3">
    <source>
        <dbReference type="ARBA" id="ARBA00011970"/>
    </source>
</evidence>
<evidence type="ECO:0000256" key="2">
    <source>
        <dbReference type="ARBA" id="ARBA00005386"/>
    </source>
</evidence>
<dbReference type="Gene3D" id="3.40.50.2000">
    <property type="entry name" value="Glycogen Phosphorylase B"/>
    <property type="match status" value="1"/>
</dbReference>
<dbReference type="InterPro" id="IPR037919">
    <property type="entry name" value="OGT"/>
</dbReference>
<dbReference type="GO" id="GO:0097363">
    <property type="term" value="F:protein O-acetylglucosaminyltransferase activity"/>
    <property type="evidence" value="ECO:0007669"/>
    <property type="project" value="UniProtKB-EC"/>
</dbReference>
<dbReference type="PaxDb" id="55529-EKX45472"/>
<evidence type="ECO:0000313" key="13">
    <source>
        <dbReference type="Proteomes" id="UP000011087"/>
    </source>
</evidence>
<evidence type="ECO:0000256" key="8">
    <source>
        <dbReference type="PROSITE-ProRule" id="PRU00339"/>
    </source>
</evidence>
<keyword evidence="13" id="KW-1185">Reference proteome</keyword>
<dbReference type="KEGG" id="gtt:GUITHDRAFT_108736"/>
<evidence type="ECO:0000256" key="7">
    <source>
        <dbReference type="ARBA" id="ARBA00022803"/>
    </source>
</evidence>
<dbReference type="SMART" id="SM00028">
    <property type="entry name" value="TPR"/>
    <property type="match status" value="5"/>
</dbReference>
<dbReference type="GO" id="GO:0006493">
    <property type="term" value="P:protein O-linked glycosylation"/>
    <property type="evidence" value="ECO:0007669"/>
    <property type="project" value="InterPro"/>
</dbReference>
<dbReference type="InterPro" id="IPR029489">
    <property type="entry name" value="OGT/SEC/SPY_C"/>
</dbReference>
<dbReference type="Pfam" id="PF13432">
    <property type="entry name" value="TPR_16"/>
    <property type="match status" value="1"/>
</dbReference>
<keyword evidence="9" id="KW-0732">Signal</keyword>
<evidence type="ECO:0000256" key="6">
    <source>
        <dbReference type="ARBA" id="ARBA00022737"/>
    </source>
</evidence>
<feature type="repeat" description="TPR" evidence="8">
    <location>
        <begin position="221"/>
        <end position="254"/>
    </location>
</feature>
<keyword evidence="4" id="KW-0328">Glycosyltransferase</keyword>
<evidence type="ECO:0000256" key="1">
    <source>
        <dbReference type="ARBA" id="ARBA00004922"/>
    </source>
</evidence>
<evidence type="ECO:0000313" key="12">
    <source>
        <dbReference type="EnsemblProtists" id="EKX45472"/>
    </source>
</evidence>
<protein>
    <recommendedName>
        <fullName evidence="3">protein O-GlcNAc transferase</fullName>
        <ecNumber evidence="3">2.4.1.255</ecNumber>
    </recommendedName>
</protein>
<dbReference type="Pfam" id="PF13181">
    <property type="entry name" value="TPR_8"/>
    <property type="match status" value="1"/>
</dbReference>
<dbReference type="EnsemblProtists" id="EKX45472">
    <property type="protein sequence ID" value="EKX45472"/>
    <property type="gene ID" value="GUITHDRAFT_108736"/>
</dbReference>
<dbReference type="InterPro" id="IPR011990">
    <property type="entry name" value="TPR-like_helical_dom_sf"/>
</dbReference>
<dbReference type="Pfam" id="PF13844">
    <property type="entry name" value="Glyco_transf_41"/>
    <property type="match status" value="2"/>
</dbReference>
<dbReference type="Proteomes" id="UP000011087">
    <property type="component" value="Unassembled WGS sequence"/>
</dbReference>
<dbReference type="SUPFAM" id="SSF48452">
    <property type="entry name" value="TPR-like"/>
    <property type="match status" value="1"/>
</dbReference>
<keyword evidence="6" id="KW-0677">Repeat</keyword>
<comment type="pathway">
    <text evidence="1">Protein modification; protein glycosylation.</text>
</comment>